<dbReference type="EMBL" id="JAUESC010000003">
    <property type="protein sequence ID" value="KAK0602694.1"/>
    <property type="molecule type" value="Genomic_DNA"/>
</dbReference>
<evidence type="ECO:0000256" key="1">
    <source>
        <dbReference type="SAM" id="SignalP"/>
    </source>
</evidence>
<evidence type="ECO:0000313" key="2">
    <source>
        <dbReference type="EMBL" id="KAK0602694.1"/>
    </source>
</evidence>
<accession>A0AA39VY99</accession>
<comment type="caution">
    <text evidence="2">The sequence shown here is derived from an EMBL/GenBank/DDBJ whole genome shotgun (WGS) entry which is preliminary data.</text>
</comment>
<proteinExistence type="predicted"/>
<reference evidence="2" key="2">
    <citation type="submission" date="2023-06" db="EMBL/GenBank/DDBJ databases">
        <authorList>
            <person name="Swenson N.G."/>
            <person name="Wegrzyn J.L."/>
            <person name="Mcevoy S.L."/>
        </authorList>
    </citation>
    <scope>NUCLEOTIDE SEQUENCE</scope>
    <source>
        <strain evidence="2">NS2018</strain>
        <tissue evidence="2">Leaf</tissue>
    </source>
</reference>
<reference evidence="2" key="1">
    <citation type="journal article" date="2022" name="Plant J.">
        <title>Strategies of tolerance reflected in two North American maple genomes.</title>
        <authorList>
            <person name="McEvoy S.L."/>
            <person name="Sezen U.U."/>
            <person name="Trouern-Trend A."/>
            <person name="McMahon S.M."/>
            <person name="Schaberg P.G."/>
            <person name="Yang J."/>
            <person name="Wegrzyn J.L."/>
            <person name="Swenson N.G."/>
        </authorList>
    </citation>
    <scope>NUCLEOTIDE SEQUENCE</scope>
    <source>
        <strain evidence="2">NS2018</strain>
    </source>
</reference>
<feature type="signal peptide" evidence="1">
    <location>
        <begin position="1"/>
        <end position="23"/>
    </location>
</feature>
<sequence>MAFSKNSFLLLGLAFVVVLLISSHEKRVVITMVMTTDMEAAETTDIEAADTVVSSLNMVMDMEDMKDMENMEVADMAATLDTVN</sequence>
<evidence type="ECO:0008006" key="4">
    <source>
        <dbReference type="Google" id="ProtNLM"/>
    </source>
</evidence>
<evidence type="ECO:0000313" key="3">
    <source>
        <dbReference type="Proteomes" id="UP001168877"/>
    </source>
</evidence>
<dbReference type="AlphaFoldDB" id="A0AA39VY99"/>
<dbReference type="Proteomes" id="UP001168877">
    <property type="component" value="Unassembled WGS sequence"/>
</dbReference>
<keyword evidence="1" id="KW-0732">Signal</keyword>
<name>A0AA39VY99_ACESA</name>
<organism evidence="2 3">
    <name type="scientific">Acer saccharum</name>
    <name type="common">Sugar maple</name>
    <dbReference type="NCBI Taxonomy" id="4024"/>
    <lineage>
        <taxon>Eukaryota</taxon>
        <taxon>Viridiplantae</taxon>
        <taxon>Streptophyta</taxon>
        <taxon>Embryophyta</taxon>
        <taxon>Tracheophyta</taxon>
        <taxon>Spermatophyta</taxon>
        <taxon>Magnoliopsida</taxon>
        <taxon>eudicotyledons</taxon>
        <taxon>Gunneridae</taxon>
        <taxon>Pentapetalae</taxon>
        <taxon>rosids</taxon>
        <taxon>malvids</taxon>
        <taxon>Sapindales</taxon>
        <taxon>Sapindaceae</taxon>
        <taxon>Hippocastanoideae</taxon>
        <taxon>Acereae</taxon>
        <taxon>Acer</taxon>
    </lineage>
</organism>
<feature type="chain" id="PRO_5041426709" description="Transmembrane protein" evidence="1">
    <location>
        <begin position="24"/>
        <end position="84"/>
    </location>
</feature>
<gene>
    <name evidence="2" type="ORF">LWI29_036022</name>
</gene>
<keyword evidence="3" id="KW-1185">Reference proteome</keyword>
<protein>
    <recommendedName>
        <fullName evidence="4">Transmembrane protein</fullName>
    </recommendedName>
</protein>